<proteinExistence type="predicted"/>
<protein>
    <recommendedName>
        <fullName evidence="2">FAD-binding PCMH-type domain-containing protein</fullName>
    </recommendedName>
</protein>
<dbReference type="InterPro" id="IPR016169">
    <property type="entry name" value="FAD-bd_PCMH_sub2"/>
</dbReference>
<dbReference type="GO" id="GO:0050660">
    <property type="term" value="F:flavin adenine dinucleotide binding"/>
    <property type="evidence" value="ECO:0007669"/>
    <property type="project" value="InterPro"/>
</dbReference>
<evidence type="ECO:0000313" key="1">
    <source>
        <dbReference type="EMBL" id="GAH78269.1"/>
    </source>
</evidence>
<reference evidence="1" key="1">
    <citation type="journal article" date="2014" name="Front. Microbiol.">
        <title>High frequency of phylogenetically diverse reductive dehalogenase-homologous genes in deep subseafloor sedimentary metagenomes.</title>
        <authorList>
            <person name="Kawai M."/>
            <person name="Futagami T."/>
            <person name="Toyoda A."/>
            <person name="Takaki Y."/>
            <person name="Nishi S."/>
            <person name="Hori S."/>
            <person name="Arai W."/>
            <person name="Tsubouchi T."/>
            <person name="Morono Y."/>
            <person name="Uchiyama I."/>
            <person name="Ito T."/>
            <person name="Fujiyama A."/>
            <person name="Inagaki F."/>
            <person name="Takami H."/>
        </authorList>
    </citation>
    <scope>NUCLEOTIDE SEQUENCE</scope>
    <source>
        <strain evidence="1">Expedition CK06-06</strain>
    </source>
</reference>
<comment type="caution">
    <text evidence="1">The sequence shown here is derived from an EMBL/GenBank/DDBJ whole genome shotgun (WGS) entry which is preliminary data.</text>
</comment>
<evidence type="ECO:0008006" key="2">
    <source>
        <dbReference type="Google" id="ProtNLM"/>
    </source>
</evidence>
<accession>X1JIZ4</accession>
<organism evidence="1">
    <name type="scientific">marine sediment metagenome</name>
    <dbReference type="NCBI Taxonomy" id="412755"/>
    <lineage>
        <taxon>unclassified sequences</taxon>
        <taxon>metagenomes</taxon>
        <taxon>ecological metagenomes</taxon>
    </lineage>
</organism>
<gene>
    <name evidence="1" type="ORF">S03H2_64389</name>
</gene>
<dbReference type="AlphaFoldDB" id="X1JIZ4"/>
<dbReference type="InterPro" id="IPR036318">
    <property type="entry name" value="FAD-bd_PCMH-like_sf"/>
</dbReference>
<dbReference type="Gene3D" id="3.30.465.10">
    <property type="match status" value="1"/>
</dbReference>
<name>X1JIZ4_9ZZZZ</name>
<dbReference type="EMBL" id="BARU01041819">
    <property type="protein sequence ID" value="GAH78269.1"/>
    <property type="molecule type" value="Genomic_DNA"/>
</dbReference>
<feature type="non-terminal residue" evidence="1">
    <location>
        <position position="1"/>
    </location>
</feature>
<sequence length="156" mass="16715">GGKFVKCSTGYDLTQLIIGSEGTLALITKVTLKLITPPAAGDDNISHIQYPTVPDSRVKLLSGIQKVSLGSLAAGDENINRAVVQADVTNAVGDMANLILTVCLYNYHEIGLITVQGNFSACILLDHIDDIPLHKLYADGEYPLLEYIGDRPYGTV</sequence>
<dbReference type="SUPFAM" id="SSF56176">
    <property type="entry name" value="FAD-binding/transporter-associated domain-like"/>
    <property type="match status" value="1"/>
</dbReference>